<evidence type="ECO:0000313" key="3">
    <source>
        <dbReference type="Proteomes" id="UP000095658"/>
    </source>
</evidence>
<dbReference type="InterPro" id="IPR036876">
    <property type="entry name" value="UVR_dom_sf"/>
</dbReference>
<dbReference type="PANTHER" id="PTHR38430">
    <property type="entry name" value="PROTEIN-ARGININE KINASE ACTIVATOR PROTEIN"/>
    <property type="match status" value="1"/>
</dbReference>
<name>A0A1E7DSD4_9BACI</name>
<dbReference type="InterPro" id="IPR001943">
    <property type="entry name" value="UVR_dom"/>
</dbReference>
<dbReference type="GO" id="GO:1990170">
    <property type="term" value="P:stress response to cadmium ion"/>
    <property type="evidence" value="ECO:0007669"/>
    <property type="project" value="TreeGrafter"/>
</dbReference>
<dbReference type="SUPFAM" id="SSF46600">
    <property type="entry name" value="C-terminal UvrC-binding domain of UvrB"/>
    <property type="match status" value="1"/>
</dbReference>
<gene>
    <name evidence="2" type="ORF">BA724_17130</name>
</gene>
<organism evidence="2 3">
    <name type="scientific">Domibacillus iocasae</name>
    <dbReference type="NCBI Taxonomy" id="1714016"/>
    <lineage>
        <taxon>Bacteria</taxon>
        <taxon>Bacillati</taxon>
        <taxon>Bacillota</taxon>
        <taxon>Bacilli</taxon>
        <taxon>Bacillales</taxon>
        <taxon>Bacillaceae</taxon>
        <taxon>Domibacillus</taxon>
    </lineage>
</organism>
<dbReference type="OrthoDB" id="9788704at2"/>
<dbReference type="STRING" id="1714016.BA724_17130"/>
<dbReference type="AlphaFoldDB" id="A0A1E7DSD4"/>
<dbReference type="GO" id="GO:1990169">
    <property type="term" value="P:stress response to copper ion"/>
    <property type="evidence" value="ECO:0007669"/>
    <property type="project" value="TreeGrafter"/>
</dbReference>
<dbReference type="Proteomes" id="UP000095658">
    <property type="component" value="Unassembled WGS sequence"/>
</dbReference>
<proteinExistence type="predicted"/>
<dbReference type="Pfam" id="PF02151">
    <property type="entry name" value="UVR"/>
    <property type="match status" value="1"/>
</dbReference>
<dbReference type="Gene3D" id="4.10.860.10">
    <property type="entry name" value="UVR domain"/>
    <property type="match status" value="1"/>
</dbReference>
<comment type="caution">
    <text evidence="2">The sequence shown here is derived from an EMBL/GenBank/DDBJ whole genome shotgun (WGS) entry which is preliminary data.</text>
</comment>
<dbReference type="GO" id="GO:0050897">
    <property type="term" value="F:cobalt ion binding"/>
    <property type="evidence" value="ECO:0007669"/>
    <property type="project" value="TreeGrafter"/>
</dbReference>
<dbReference type="RefSeq" id="WP_069937450.1">
    <property type="nucleotide sequence ID" value="NZ_MAMP01000008.1"/>
</dbReference>
<reference evidence="2 3" key="1">
    <citation type="submission" date="2016-06" db="EMBL/GenBank/DDBJ databases">
        <title>Domibacillus iocasae genome sequencing.</title>
        <authorList>
            <person name="Verma A."/>
            <person name="Pal Y."/>
            <person name="Ojha A.K."/>
            <person name="Krishnamurthi S."/>
        </authorList>
    </citation>
    <scope>NUCLEOTIDE SEQUENCE [LARGE SCALE GENOMIC DNA]</scope>
    <source>
        <strain evidence="2 3">DSM 29979</strain>
    </source>
</reference>
<evidence type="ECO:0000259" key="1">
    <source>
        <dbReference type="PROSITE" id="PS50151"/>
    </source>
</evidence>
<dbReference type="EMBL" id="MAMP01000008">
    <property type="protein sequence ID" value="OES45980.1"/>
    <property type="molecule type" value="Genomic_DNA"/>
</dbReference>
<dbReference type="GO" id="GO:0005507">
    <property type="term" value="F:copper ion binding"/>
    <property type="evidence" value="ECO:0007669"/>
    <property type="project" value="TreeGrafter"/>
</dbReference>
<accession>A0A1E7DSD4</accession>
<dbReference type="GO" id="GO:0008270">
    <property type="term" value="F:zinc ion binding"/>
    <property type="evidence" value="ECO:0007669"/>
    <property type="project" value="TreeGrafter"/>
</dbReference>
<evidence type="ECO:0000313" key="2">
    <source>
        <dbReference type="EMBL" id="OES45980.1"/>
    </source>
</evidence>
<sequence length="177" mass="20160">MICQECHERPAALHFTKTVNGEMREVYLCEHCAQEKGEHLFSGHPAFSLNNLLGGLFNPEPHFASNPSFHQKEIHCENCHMTFQQFLQSGKFGCAQCYQSFDSKLSSILKRLHGGNTIHHGKIPARMGGTLHLQKELQQLREQLQEMITNEHFEQAANVRDEIHALEKKLLDEGGVQ</sequence>
<feature type="domain" description="UVR" evidence="1">
    <location>
        <begin position="134"/>
        <end position="169"/>
    </location>
</feature>
<keyword evidence="3" id="KW-1185">Reference proteome</keyword>
<protein>
    <recommendedName>
        <fullName evidence="1">UVR domain-containing protein</fullName>
    </recommendedName>
</protein>
<dbReference type="InterPro" id="IPR025542">
    <property type="entry name" value="YacH"/>
</dbReference>
<dbReference type="PROSITE" id="PS50151">
    <property type="entry name" value="UVR"/>
    <property type="match status" value="1"/>
</dbReference>
<dbReference type="GO" id="GO:0046870">
    <property type="term" value="F:cadmium ion binding"/>
    <property type="evidence" value="ECO:0007669"/>
    <property type="project" value="TreeGrafter"/>
</dbReference>
<dbReference type="PANTHER" id="PTHR38430:SF1">
    <property type="entry name" value="PROTEIN-ARGININE KINASE ACTIVATOR PROTEIN"/>
    <property type="match status" value="1"/>
</dbReference>
<dbReference type="PIRSF" id="PIRSF015034">
    <property type="entry name" value="YacH"/>
    <property type="match status" value="1"/>
</dbReference>